<dbReference type="AlphaFoldDB" id="A0A1U9KDP8"/>
<comment type="catalytic activity">
    <reaction evidence="11">
        <text>a hydroperoxide + [thioredoxin]-dithiol = an alcohol + [thioredoxin]-disulfide + H2O</text>
        <dbReference type="Rhea" id="RHEA:62620"/>
        <dbReference type="Rhea" id="RHEA-COMP:10698"/>
        <dbReference type="Rhea" id="RHEA-COMP:10700"/>
        <dbReference type="ChEBI" id="CHEBI:15377"/>
        <dbReference type="ChEBI" id="CHEBI:29950"/>
        <dbReference type="ChEBI" id="CHEBI:30879"/>
        <dbReference type="ChEBI" id="CHEBI:35924"/>
        <dbReference type="ChEBI" id="CHEBI:50058"/>
        <dbReference type="EC" id="1.11.1.24"/>
    </reaction>
</comment>
<evidence type="ECO:0000313" key="14">
    <source>
        <dbReference type="Proteomes" id="UP000188937"/>
    </source>
</evidence>
<evidence type="ECO:0000259" key="12">
    <source>
        <dbReference type="PROSITE" id="PS51352"/>
    </source>
</evidence>
<dbReference type="GO" id="GO:0008379">
    <property type="term" value="F:thioredoxin peroxidase activity"/>
    <property type="evidence" value="ECO:0007669"/>
    <property type="project" value="TreeGrafter"/>
</dbReference>
<dbReference type="InterPro" id="IPR013766">
    <property type="entry name" value="Thioredoxin_domain"/>
</dbReference>
<dbReference type="PANTHER" id="PTHR42801">
    <property type="entry name" value="THIOREDOXIN-DEPENDENT PEROXIDE REDUCTASE"/>
    <property type="match status" value="1"/>
</dbReference>
<dbReference type="Proteomes" id="UP000188937">
    <property type="component" value="Chromosome"/>
</dbReference>
<dbReference type="STRING" id="435.A0U92_03185"/>
<keyword evidence="4" id="KW-0049">Antioxidant</keyword>
<dbReference type="GO" id="GO:0034599">
    <property type="term" value="P:cellular response to oxidative stress"/>
    <property type="evidence" value="ECO:0007669"/>
    <property type="project" value="TreeGrafter"/>
</dbReference>
<dbReference type="SUPFAM" id="SSF52833">
    <property type="entry name" value="Thioredoxin-like"/>
    <property type="match status" value="1"/>
</dbReference>
<keyword evidence="6" id="KW-1015">Disulfide bond</keyword>
<accession>A0A1U9KDP8</accession>
<dbReference type="Gene3D" id="3.40.30.10">
    <property type="entry name" value="Glutaredoxin"/>
    <property type="match status" value="1"/>
</dbReference>
<dbReference type="GO" id="GO:0045454">
    <property type="term" value="P:cell redox homeostasis"/>
    <property type="evidence" value="ECO:0007669"/>
    <property type="project" value="TreeGrafter"/>
</dbReference>
<protein>
    <recommendedName>
        <fullName evidence="2">thioredoxin-dependent peroxiredoxin</fullName>
        <ecNumber evidence="2">1.11.1.24</ecNumber>
    </recommendedName>
    <alternativeName>
        <fullName evidence="8">Thioredoxin peroxidase</fullName>
    </alternativeName>
    <alternativeName>
        <fullName evidence="10">Thioredoxin-dependent peroxiredoxin Bcp</fullName>
    </alternativeName>
</protein>
<dbReference type="EMBL" id="CP014692">
    <property type="protein sequence ID" value="AQS83935.1"/>
    <property type="molecule type" value="Genomic_DNA"/>
</dbReference>
<evidence type="ECO:0000256" key="4">
    <source>
        <dbReference type="ARBA" id="ARBA00022862"/>
    </source>
</evidence>
<dbReference type="KEGG" id="aace:A0U92_03185"/>
<sequence>MTSSASVAPLRAKFRELEEERERTWEPAALAVNVNQRATLIRDHDKAASAVKVGDVLPPLALSVVDGSTVSLDDLVAKGPAVLVFFRFAGCPACNIALPHYRDTLWPELKASGVPLLAISPQPTALLSEIATRHDLPFPVATDAGLRLSRALGLTYTFDEPSRQSALAKGGKSEALNGLENTWELPKPAVIVIGPGRVVRFADVSPDWMDRTESDRVLAALGLEKGESSHAA</sequence>
<keyword evidence="3" id="KW-0575">Peroxidase</keyword>
<dbReference type="EC" id="1.11.1.24" evidence="2"/>
<evidence type="ECO:0000256" key="10">
    <source>
        <dbReference type="ARBA" id="ARBA00042639"/>
    </source>
</evidence>
<dbReference type="InterPro" id="IPR036249">
    <property type="entry name" value="Thioredoxin-like_sf"/>
</dbReference>
<dbReference type="InterPro" id="IPR000866">
    <property type="entry name" value="AhpC/TSA"/>
</dbReference>
<evidence type="ECO:0000313" key="13">
    <source>
        <dbReference type="EMBL" id="AQS83935.1"/>
    </source>
</evidence>
<dbReference type="PROSITE" id="PS51352">
    <property type="entry name" value="THIOREDOXIN_2"/>
    <property type="match status" value="1"/>
</dbReference>
<comment type="function">
    <text evidence="1">Thiol-specific peroxidase that catalyzes the reduction of hydrogen peroxide and organic hydroperoxides to water and alcohols, respectively. Plays a role in cell protection against oxidative stress by detoxifying peroxides and as sensor of hydrogen peroxide-mediated signaling events.</text>
</comment>
<proteinExistence type="inferred from homology"/>
<evidence type="ECO:0000256" key="5">
    <source>
        <dbReference type="ARBA" id="ARBA00023002"/>
    </source>
</evidence>
<name>A0A1U9KDP8_ACEAC</name>
<evidence type="ECO:0000256" key="6">
    <source>
        <dbReference type="ARBA" id="ARBA00023157"/>
    </source>
</evidence>
<reference evidence="13 14" key="1">
    <citation type="submission" date="2016-03" db="EMBL/GenBank/DDBJ databases">
        <title>Acetic acid bacteria sequencing.</title>
        <authorList>
            <person name="Brandt J."/>
            <person name="Jakob F."/>
            <person name="Vogel R.F."/>
        </authorList>
    </citation>
    <scope>NUCLEOTIDE SEQUENCE [LARGE SCALE GENOMIC DNA]</scope>
    <source>
        <strain evidence="13 14">TMW2.1153</strain>
    </source>
</reference>
<dbReference type="eggNOG" id="COG1225">
    <property type="taxonomic scope" value="Bacteria"/>
</dbReference>
<keyword evidence="7" id="KW-0676">Redox-active center</keyword>
<evidence type="ECO:0000256" key="7">
    <source>
        <dbReference type="ARBA" id="ARBA00023284"/>
    </source>
</evidence>
<dbReference type="OrthoDB" id="9809746at2"/>
<gene>
    <name evidence="13" type="ORF">A0U92_03185</name>
</gene>
<evidence type="ECO:0000256" key="11">
    <source>
        <dbReference type="ARBA" id="ARBA00049091"/>
    </source>
</evidence>
<evidence type="ECO:0000256" key="8">
    <source>
        <dbReference type="ARBA" id="ARBA00032824"/>
    </source>
</evidence>
<evidence type="ECO:0000256" key="3">
    <source>
        <dbReference type="ARBA" id="ARBA00022559"/>
    </source>
</evidence>
<keyword evidence="5" id="KW-0560">Oxidoreductase</keyword>
<comment type="similarity">
    <text evidence="9">Belongs to the peroxiredoxin family. BCP/PrxQ subfamily.</text>
</comment>
<evidence type="ECO:0000256" key="1">
    <source>
        <dbReference type="ARBA" id="ARBA00003330"/>
    </source>
</evidence>
<evidence type="ECO:0000256" key="2">
    <source>
        <dbReference type="ARBA" id="ARBA00013017"/>
    </source>
</evidence>
<dbReference type="GO" id="GO:0005737">
    <property type="term" value="C:cytoplasm"/>
    <property type="evidence" value="ECO:0007669"/>
    <property type="project" value="TreeGrafter"/>
</dbReference>
<dbReference type="Pfam" id="PF00578">
    <property type="entry name" value="AhpC-TSA"/>
    <property type="match status" value="1"/>
</dbReference>
<keyword evidence="14" id="KW-1185">Reference proteome</keyword>
<dbReference type="CDD" id="cd02970">
    <property type="entry name" value="PRX_like2"/>
    <property type="match status" value="1"/>
</dbReference>
<evidence type="ECO:0000256" key="9">
    <source>
        <dbReference type="ARBA" id="ARBA00038489"/>
    </source>
</evidence>
<dbReference type="PANTHER" id="PTHR42801:SF7">
    <property type="entry name" value="SLL1159 PROTEIN"/>
    <property type="match status" value="1"/>
</dbReference>
<organism evidence="13 14">
    <name type="scientific">Acetobacter aceti</name>
    <dbReference type="NCBI Taxonomy" id="435"/>
    <lineage>
        <taxon>Bacteria</taxon>
        <taxon>Pseudomonadati</taxon>
        <taxon>Pseudomonadota</taxon>
        <taxon>Alphaproteobacteria</taxon>
        <taxon>Acetobacterales</taxon>
        <taxon>Acetobacteraceae</taxon>
        <taxon>Acetobacter</taxon>
        <taxon>Acetobacter subgen. Acetobacter</taxon>
    </lineage>
</organism>
<feature type="domain" description="Thioredoxin" evidence="12">
    <location>
        <begin position="51"/>
        <end position="226"/>
    </location>
</feature>
<dbReference type="RefSeq" id="WP_077811971.1">
    <property type="nucleotide sequence ID" value="NZ_CP014692.1"/>
</dbReference>
<dbReference type="InterPro" id="IPR050924">
    <property type="entry name" value="Peroxiredoxin_BCP/PrxQ"/>
</dbReference>